<dbReference type="Pfam" id="PF00672">
    <property type="entry name" value="HAMP"/>
    <property type="match status" value="1"/>
</dbReference>
<evidence type="ECO:0000256" key="2">
    <source>
        <dbReference type="ARBA" id="ARBA00022475"/>
    </source>
</evidence>
<dbReference type="EMBL" id="MDKC01000003">
    <property type="protein sequence ID" value="ODG93152.1"/>
    <property type="molecule type" value="Genomic_DNA"/>
</dbReference>
<keyword evidence="3" id="KW-0597">Phosphoprotein</keyword>
<evidence type="ECO:0000313" key="14">
    <source>
        <dbReference type="EMBL" id="ODG93152.1"/>
    </source>
</evidence>
<evidence type="ECO:0000313" key="15">
    <source>
        <dbReference type="Proteomes" id="UP000094580"/>
    </source>
</evidence>
<evidence type="ECO:0000256" key="12">
    <source>
        <dbReference type="SAM" id="Phobius"/>
    </source>
</evidence>
<organism evidence="14 15">
    <name type="scientific">Gottfriedia luciferensis</name>
    <dbReference type="NCBI Taxonomy" id="178774"/>
    <lineage>
        <taxon>Bacteria</taxon>
        <taxon>Bacillati</taxon>
        <taxon>Bacillota</taxon>
        <taxon>Bacilli</taxon>
        <taxon>Bacillales</taxon>
        <taxon>Bacillaceae</taxon>
        <taxon>Gottfriedia</taxon>
    </lineage>
</organism>
<comment type="caution">
    <text evidence="14">The sequence shown here is derived from an EMBL/GenBank/DDBJ whole genome shotgun (WGS) entry which is preliminary data.</text>
</comment>
<keyword evidence="6" id="KW-0547">Nucleotide-binding</keyword>
<dbReference type="CDD" id="cd06225">
    <property type="entry name" value="HAMP"/>
    <property type="match status" value="1"/>
</dbReference>
<protein>
    <recommendedName>
        <fullName evidence="13">HAMP domain-containing protein</fullName>
    </recommendedName>
</protein>
<keyword evidence="9 12" id="KW-1133">Transmembrane helix</keyword>
<dbReference type="Gene3D" id="3.30.565.10">
    <property type="entry name" value="Histidine kinase-like ATPase, C-terminal domain"/>
    <property type="match status" value="1"/>
</dbReference>
<sequence length="609" mass="70765">MKNSIRSKLIILLLIATIIPFGLSIIANYFYTKNTVTKEFVNTNHDLLKRSGNDLLNYYNEIYGIPLSIYSNRPFLSVLENGATAYIEQNSAEIQRSLLGLYFSRREFVQLHLYLTKGKDDYTVYNAKVSSRGKLYNFNQIPAYRNLSYSRDSYYIQPTHPIQNYNNLSDFRIEPVKQVVSFHYFLNNVTSDQWLGFLSIDIELSRIKEIFDRIYKKGEEHLFVVGDGNVVLYSSEKRLIGKKLETKWYKKITSDRSGEASFDWKDKDFSGVYVYDKITSNHQQWTVIKSIPYKNLYHNSNQLLKITVTLGAISVLLVIILTIIVSFRFTRPIRILIRDMQRIEKGELAVSFDTLGNDEFGQLGKHFTSMVDTLNDLYIKEYKLQIENKTNQLKVLQSQINPHFLYNALQSIGTLSLKNDGIKVYRLIMSLSKIMRYSMKNNEDFVTLKDELNHIKDYLSLQNERYDGKFVYNLEVDEGLNKVKMPKMILQPIVENFFKHGFEKQQKLGELNISIHRQQDNRLKIVIADNGEGATEEELENINSSLSEDGLNTNESIGLKNISDRLHFYYGKKAEVKIESVKHENFVVTIILPIEMTRGEVNHEGSTNR</sequence>
<feature type="transmembrane region" description="Helical" evidence="12">
    <location>
        <begin position="308"/>
        <end position="330"/>
    </location>
</feature>
<evidence type="ECO:0000256" key="4">
    <source>
        <dbReference type="ARBA" id="ARBA00022679"/>
    </source>
</evidence>
<dbReference type="InterPro" id="IPR003660">
    <property type="entry name" value="HAMP_dom"/>
</dbReference>
<dbReference type="RefSeq" id="WP_069032767.1">
    <property type="nucleotide sequence ID" value="NZ_MDKC01000003.1"/>
</dbReference>
<keyword evidence="5 12" id="KW-0812">Transmembrane</keyword>
<evidence type="ECO:0000256" key="9">
    <source>
        <dbReference type="ARBA" id="ARBA00022989"/>
    </source>
</evidence>
<proteinExistence type="predicted"/>
<dbReference type="InterPro" id="IPR036890">
    <property type="entry name" value="HATPase_C_sf"/>
</dbReference>
<evidence type="ECO:0000256" key="5">
    <source>
        <dbReference type="ARBA" id="ARBA00022692"/>
    </source>
</evidence>
<evidence type="ECO:0000259" key="13">
    <source>
        <dbReference type="PROSITE" id="PS50885"/>
    </source>
</evidence>
<comment type="subcellular location">
    <subcellularLocation>
        <location evidence="1">Cell membrane</location>
        <topology evidence="1">Multi-pass membrane protein</topology>
    </subcellularLocation>
</comment>
<evidence type="ECO:0000256" key="8">
    <source>
        <dbReference type="ARBA" id="ARBA00022840"/>
    </source>
</evidence>
<dbReference type="PANTHER" id="PTHR34220:SF11">
    <property type="entry name" value="SENSOR PROTEIN KINASE HPTS"/>
    <property type="match status" value="1"/>
</dbReference>
<dbReference type="Pfam" id="PF06580">
    <property type="entry name" value="His_kinase"/>
    <property type="match status" value="1"/>
</dbReference>
<reference evidence="14 15" key="1">
    <citation type="submission" date="2016-07" db="EMBL/GenBank/DDBJ databases">
        <authorList>
            <person name="Townsley L."/>
            <person name="Shank E.A."/>
        </authorList>
    </citation>
    <scope>NUCLEOTIDE SEQUENCE [LARGE SCALE GENOMIC DNA]</scope>
    <source>
        <strain evidence="14 15">CH01</strain>
    </source>
</reference>
<keyword evidence="7" id="KW-0418">Kinase</keyword>
<evidence type="ECO:0000256" key="3">
    <source>
        <dbReference type="ARBA" id="ARBA00022553"/>
    </source>
</evidence>
<evidence type="ECO:0000256" key="11">
    <source>
        <dbReference type="ARBA" id="ARBA00023136"/>
    </source>
</evidence>
<dbReference type="SUPFAM" id="SSF55874">
    <property type="entry name" value="ATPase domain of HSP90 chaperone/DNA topoisomerase II/histidine kinase"/>
    <property type="match status" value="1"/>
</dbReference>
<dbReference type="Gene3D" id="3.30.450.20">
    <property type="entry name" value="PAS domain"/>
    <property type="match status" value="1"/>
</dbReference>
<dbReference type="InterPro" id="IPR050640">
    <property type="entry name" value="Bact_2-comp_sensor_kinase"/>
</dbReference>
<dbReference type="InterPro" id="IPR010559">
    <property type="entry name" value="Sig_transdc_His_kin_internal"/>
</dbReference>
<evidence type="ECO:0000256" key="10">
    <source>
        <dbReference type="ARBA" id="ARBA00023012"/>
    </source>
</evidence>
<dbReference type="Proteomes" id="UP000094580">
    <property type="component" value="Unassembled WGS sequence"/>
</dbReference>
<evidence type="ECO:0000256" key="1">
    <source>
        <dbReference type="ARBA" id="ARBA00004651"/>
    </source>
</evidence>
<keyword evidence="4" id="KW-0808">Transferase</keyword>
<dbReference type="Gene3D" id="1.10.8.500">
    <property type="entry name" value="HAMP domain in histidine kinase"/>
    <property type="match status" value="1"/>
</dbReference>
<name>A0ABX2ZTY2_9BACI</name>
<gene>
    <name evidence="14" type="ORF">BED47_16740</name>
</gene>
<evidence type="ECO:0000256" key="7">
    <source>
        <dbReference type="ARBA" id="ARBA00022777"/>
    </source>
</evidence>
<dbReference type="Pfam" id="PF02518">
    <property type="entry name" value="HATPase_c"/>
    <property type="match status" value="1"/>
</dbReference>
<keyword evidence="8" id="KW-0067">ATP-binding</keyword>
<dbReference type="SUPFAM" id="SSF158472">
    <property type="entry name" value="HAMP domain-like"/>
    <property type="match status" value="1"/>
</dbReference>
<dbReference type="PROSITE" id="PS50885">
    <property type="entry name" value="HAMP"/>
    <property type="match status" value="1"/>
</dbReference>
<feature type="transmembrane region" description="Helical" evidence="12">
    <location>
        <begin position="9"/>
        <end position="31"/>
    </location>
</feature>
<keyword evidence="15" id="KW-1185">Reference proteome</keyword>
<keyword evidence="10" id="KW-0902">Two-component regulatory system</keyword>
<evidence type="ECO:0000256" key="6">
    <source>
        <dbReference type="ARBA" id="ARBA00022741"/>
    </source>
</evidence>
<keyword evidence="2" id="KW-1003">Cell membrane</keyword>
<keyword evidence="11 12" id="KW-0472">Membrane</keyword>
<dbReference type="InterPro" id="IPR003594">
    <property type="entry name" value="HATPase_dom"/>
</dbReference>
<dbReference type="PANTHER" id="PTHR34220">
    <property type="entry name" value="SENSOR HISTIDINE KINASE YPDA"/>
    <property type="match status" value="1"/>
</dbReference>
<feature type="domain" description="HAMP" evidence="13">
    <location>
        <begin position="327"/>
        <end position="379"/>
    </location>
</feature>
<dbReference type="SMART" id="SM00304">
    <property type="entry name" value="HAMP"/>
    <property type="match status" value="1"/>
</dbReference>
<accession>A0ABX2ZTY2</accession>